<protein>
    <submittedName>
        <fullName evidence="1">Uncharacterized protein</fullName>
    </submittedName>
</protein>
<dbReference type="Proteomes" id="UP000010480">
    <property type="component" value="Chromosome"/>
</dbReference>
<dbReference type="EMBL" id="CP003947">
    <property type="protein sequence ID" value="AFZ54696.1"/>
    <property type="molecule type" value="Genomic_DNA"/>
</dbReference>
<name>K9Z699_CYAAP</name>
<dbReference type="AlphaFoldDB" id="K9Z699"/>
<dbReference type="HOGENOM" id="CLU_1382122_0_0_3"/>
<reference evidence="2" key="1">
    <citation type="journal article" date="2013" name="Proc. Natl. Acad. Sci. U.S.A.">
        <title>Improving the coverage of the cyanobacterial phylum using diversity-driven genome sequencing.</title>
        <authorList>
            <person name="Shih P.M."/>
            <person name="Wu D."/>
            <person name="Latifi A."/>
            <person name="Axen S.D."/>
            <person name="Fewer D.P."/>
            <person name="Talla E."/>
            <person name="Calteau A."/>
            <person name="Cai F."/>
            <person name="Tandeau de Marsac N."/>
            <person name="Rippka R."/>
            <person name="Herdman M."/>
            <person name="Sivonen K."/>
            <person name="Coursin T."/>
            <person name="Laurent T."/>
            <person name="Goodwin L."/>
            <person name="Nolan M."/>
            <person name="Davenport K.W."/>
            <person name="Han C.S."/>
            <person name="Rubin E.M."/>
            <person name="Eisen J.A."/>
            <person name="Woyke T."/>
            <person name="Gugger M."/>
            <person name="Kerfeld C.A."/>
        </authorList>
    </citation>
    <scope>NUCLEOTIDE SEQUENCE [LARGE SCALE GENOMIC DNA]</scope>
    <source>
        <strain evidence="2">PCC 10605</strain>
    </source>
</reference>
<keyword evidence="2" id="KW-1185">Reference proteome</keyword>
<sequence>MAYLDGWKEFCYWIKMNPDAPLPDGVNLSELYRFAARYRLSYSYQGINLQDYPEQSVEAYGCLLGVFLAYSAFEQLYKAVGLTQIRGKHIVEEWAIENESIAEELRKSHRVIDFLHDKVDTNGLKRRIIEFKLGNNHNILILAQSIRHLVAHGVMTVHGGNVNSKTSIGFCNILKENLDNKTQYCFENYVLNPIIVK</sequence>
<gene>
    <name evidence="1" type="ordered locus">Cyan10605_2621</name>
</gene>
<evidence type="ECO:0000313" key="2">
    <source>
        <dbReference type="Proteomes" id="UP000010480"/>
    </source>
</evidence>
<evidence type="ECO:0000313" key="1">
    <source>
        <dbReference type="EMBL" id="AFZ54696.1"/>
    </source>
</evidence>
<dbReference type="KEGG" id="can:Cyan10605_2621"/>
<proteinExistence type="predicted"/>
<dbReference type="eggNOG" id="ENOG5033FZJ">
    <property type="taxonomic scope" value="Bacteria"/>
</dbReference>
<organism evidence="1 2">
    <name type="scientific">Cyanobacterium aponinum (strain PCC 10605)</name>
    <dbReference type="NCBI Taxonomy" id="755178"/>
    <lineage>
        <taxon>Bacteria</taxon>
        <taxon>Bacillati</taxon>
        <taxon>Cyanobacteriota</taxon>
        <taxon>Cyanophyceae</taxon>
        <taxon>Oscillatoriophycideae</taxon>
        <taxon>Chroococcales</taxon>
        <taxon>Geminocystaceae</taxon>
        <taxon>Cyanobacterium</taxon>
    </lineage>
</organism>
<dbReference type="STRING" id="755178.Cyan10605_2621"/>
<accession>K9Z699</accession>